<protein>
    <submittedName>
        <fullName evidence="2">Uncharacterized protein</fullName>
    </submittedName>
</protein>
<keyword evidence="1" id="KW-1185">Reference proteome</keyword>
<sequence>MDLSNKIISHPIQTQYFPFFPTFMKYILQNSSPNLLLKFYQCCKYFYFKLKITIAENVWFYNDSKEKVIRCGLFGKNGKGFCFRDYPNIEKLWLCDKLHIDAIRGPSDNYGLIGNEFLNKIYRNTLKKLSICSGFTLFKELEILSKSPNLTEVDLQTTVKNENDEPIPVEEIMVLFPNIKKFQNLSSHFTMESFQKLSKFKFSNKINSLEFRMIETEFDPISMCKFLKDNFDDENSSFRLTFDSDHLKNQMLLQFKEIMNKWETKKPKFFHN</sequence>
<accession>A0A914QGB6</accession>
<dbReference type="Proteomes" id="UP000887578">
    <property type="component" value="Unplaced"/>
</dbReference>
<organism evidence="1 2">
    <name type="scientific">Panagrolaimus davidi</name>
    <dbReference type="NCBI Taxonomy" id="227884"/>
    <lineage>
        <taxon>Eukaryota</taxon>
        <taxon>Metazoa</taxon>
        <taxon>Ecdysozoa</taxon>
        <taxon>Nematoda</taxon>
        <taxon>Chromadorea</taxon>
        <taxon>Rhabditida</taxon>
        <taxon>Tylenchina</taxon>
        <taxon>Panagrolaimomorpha</taxon>
        <taxon>Panagrolaimoidea</taxon>
        <taxon>Panagrolaimidae</taxon>
        <taxon>Panagrolaimus</taxon>
    </lineage>
</organism>
<proteinExistence type="predicted"/>
<dbReference type="AlphaFoldDB" id="A0A914QGB6"/>
<dbReference type="WBParaSite" id="PDA_v2.g30457.t1">
    <property type="protein sequence ID" value="PDA_v2.g30457.t1"/>
    <property type="gene ID" value="PDA_v2.g30457"/>
</dbReference>
<evidence type="ECO:0000313" key="1">
    <source>
        <dbReference type="Proteomes" id="UP000887578"/>
    </source>
</evidence>
<name>A0A914QGB6_9BILA</name>
<reference evidence="2" key="1">
    <citation type="submission" date="2022-11" db="UniProtKB">
        <authorList>
            <consortium name="WormBaseParasite"/>
        </authorList>
    </citation>
    <scope>IDENTIFICATION</scope>
</reference>
<evidence type="ECO:0000313" key="2">
    <source>
        <dbReference type="WBParaSite" id="PDA_v2.g30457.t1"/>
    </source>
</evidence>